<dbReference type="Pfam" id="PF03417">
    <property type="entry name" value="AAT"/>
    <property type="match status" value="1"/>
</dbReference>
<gene>
    <name evidence="2" type="ORF">D5S18_27200</name>
</gene>
<evidence type="ECO:0000313" key="2">
    <source>
        <dbReference type="EMBL" id="RJO70873.1"/>
    </source>
</evidence>
<keyword evidence="2" id="KW-0012">Acyltransferase</keyword>
<keyword evidence="3" id="KW-1185">Reference proteome</keyword>
<dbReference type="GO" id="GO:0016746">
    <property type="term" value="F:acyltransferase activity"/>
    <property type="evidence" value="ECO:0007669"/>
    <property type="project" value="UniProtKB-KW"/>
</dbReference>
<dbReference type="Gene3D" id="3.60.60.10">
    <property type="entry name" value="Penicillin V Acylase, Chain A"/>
    <property type="match status" value="1"/>
</dbReference>
<dbReference type="OrthoDB" id="8109453at2"/>
<name>A0A3A4K0R2_9NOCA</name>
<dbReference type="InterPro" id="IPR005079">
    <property type="entry name" value="Peptidase_C45_hydrolase"/>
</dbReference>
<protein>
    <submittedName>
        <fullName evidence="2">Acyl-coenzyme A--6-aminopenicillanic-acid-acyltransferase form</fullName>
    </submittedName>
</protein>
<comment type="caution">
    <text evidence="2">The sequence shown here is derived from an EMBL/GenBank/DDBJ whole genome shotgun (WGS) entry which is preliminary data.</text>
</comment>
<sequence>MLMIEIEGGARQRGLTYGEAAREQIRASIDYYRGVFAACDPSGAPGLQWPDVLAAARGWRRVIARAAPELLIEMDAIAEGADLHEDEILALNARTEILTRPDFGFGECCAFALVPEATADGHVYCGQNWDWRAGAASSVVSLRIVQPPKPTIVMPVEAGQIARHGANSAGIALNASALDGAFGTPTGLPQTILRRMILDADNLHDALAVPYNHRQQIAANLLFTHRDGITIDLETTPLGHNHGEPRAGVLVHGNHYRYGTPDAARKLSAIDSLFRVQVIERGLAAARAGDVRAIIARTLSDHSAYPHSVCCHPDERAAEMTRYKTIASSIVDLTTGEFLVTGGNPCENDYRPLPWNLFDGPPGVRYGG</sequence>
<feature type="domain" description="Peptidase C45 hydrolase" evidence="1">
    <location>
        <begin position="121"/>
        <end position="343"/>
    </location>
</feature>
<dbReference type="PANTHER" id="PTHR34180:SF1">
    <property type="entry name" value="BETA-ALANYL-DOPAMINE_CARCININE HYDROLASE"/>
    <property type="match status" value="1"/>
</dbReference>
<dbReference type="EMBL" id="QZFU01000036">
    <property type="protein sequence ID" value="RJO70873.1"/>
    <property type="molecule type" value="Genomic_DNA"/>
</dbReference>
<dbReference type="AlphaFoldDB" id="A0A3A4K0R2"/>
<dbReference type="Proteomes" id="UP000266677">
    <property type="component" value="Unassembled WGS sequence"/>
</dbReference>
<dbReference type="NCBIfam" id="NF040521">
    <property type="entry name" value="C45_proenzyme"/>
    <property type="match status" value="1"/>
</dbReference>
<keyword evidence="2" id="KW-0808">Transferase</keyword>
<reference evidence="2 3" key="1">
    <citation type="submission" date="2018-09" db="EMBL/GenBank/DDBJ databases">
        <title>YIM PH21274 draft genome.</title>
        <authorList>
            <person name="Miao C."/>
        </authorList>
    </citation>
    <scope>NUCLEOTIDE SEQUENCE [LARGE SCALE GENOMIC DNA]</scope>
    <source>
        <strain evidence="2 3">YIM PH 21724</strain>
    </source>
</reference>
<evidence type="ECO:0000259" key="1">
    <source>
        <dbReference type="Pfam" id="PF03417"/>
    </source>
</evidence>
<dbReference type="PANTHER" id="PTHR34180">
    <property type="entry name" value="PEPTIDASE C45"/>
    <property type="match status" value="1"/>
</dbReference>
<dbReference type="InterPro" id="IPR047801">
    <property type="entry name" value="Peptidase_C45"/>
</dbReference>
<evidence type="ECO:0000313" key="3">
    <source>
        <dbReference type="Proteomes" id="UP000266677"/>
    </source>
</evidence>
<dbReference type="Gene3D" id="1.10.10.2120">
    <property type="match status" value="1"/>
</dbReference>
<organism evidence="2 3">
    <name type="scientific">Nocardia panacis</name>
    <dbReference type="NCBI Taxonomy" id="2340916"/>
    <lineage>
        <taxon>Bacteria</taxon>
        <taxon>Bacillati</taxon>
        <taxon>Actinomycetota</taxon>
        <taxon>Actinomycetes</taxon>
        <taxon>Mycobacteriales</taxon>
        <taxon>Nocardiaceae</taxon>
        <taxon>Nocardia</taxon>
    </lineage>
</organism>
<proteinExistence type="predicted"/>
<accession>A0A3A4K0R2</accession>
<dbReference type="InterPro" id="IPR047794">
    <property type="entry name" value="C45_proenzyme-like"/>
</dbReference>